<dbReference type="PANTHER" id="PTHR43537">
    <property type="entry name" value="TRANSCRIPTIONAL REGULATOR, GNTR FAMILY"/>
    <property type="match status" value="1"/>
</dbReference>
<dbReference type="PROSITE" id="PS50949">
    <property type="entry name" value="HTH_GNTR"/>
    <property type="match status" value="1"/>
</dbReference>
<comment type="caution">
    <text evidence="5">The sequence shown here is derived from an EMBL/GenBank/DDBJ whole genome shotgun (WGS) entry which is preliminary data.</text>
</comment>
<evidence type="ECO:0000256" key="2">
    <source>
        <dbReference type="ARBA" id="ARBA00023125"/>
    </source>
</evidence>
<evidence type="ECO:0000313" key="6">
    <source>
        <dbReference type="Proteomes" id="UP000267469"/>
    </source>
</evidence>
<dbReference type="InterPro" id="IPR036388">
    <property type="entry name" value="WH-like_DNA-bd_sf"/>
</dbReference>
<dbReference type="SMART" id="SM00895">
    <property type="entry name" value="FCD"/>
    <property type="match status" value="1"/>
</dbReference>
<dbReference type="PRINTS" id="PR00035">
    <property type="entry name" value="HTHGNTR"/>
</dbReference>
<dbReference type="InterPro" id="IPR036390">
    <property type="entry name" value="WH_DNA-bd_sf"/>
</dbReference>
<reference evidence="5 6" key="1">
    <citation type="submission" date="2018-10" db="EMBL/GenBank/DDBJ databases">
        <title>Sinomicrobium pectinilyticum sp. nov., a pectinase-producing bacterium isolated from alkaline and saline soil, and emended description of the genus Sinomicrobium.</title>
        <authorList>
            <person name="Cheng B."/>
            <person name="Li C."/>
            <person name="Lai Q."/>
            <person name="Du M."/>
            <person name="Shao Z."/>
            <person name="Xu P."/>
            <person name="Yang C."/>
        </authorList>
    </citation>
    <scope>NUCLEOTIDE SEQUENCE [LARGE SCALE GENOMIC DNA]</scope>
    <source>
        <strain evidence="5 6">5DNS001</strain>
    </source>
</reference>
<name>A0A3N0E3B1_SINP1</name>
<proteinExistence type="predicted"/>
<dbReference type="OrthoDB" id="1040417at2"/>
<evidence type="ECO:0000256" key="1">
    <source>
        <dbReference type="ARBA" id="ARBA00023015"/>
    </source>
</evidence>
<evidence type="ECO:0000256" key="3">
    <source>
        <dbReference type="ARBA" id="ARBA00023163"/>
    </source>
</evidence>
<dbReference type="AlphaFoldDB" id="A0A3N0E3B1"/>
<organism evidence="5 6">
    <name type="scientific">Sinomicrobium pectinilyticum</name>
    <dbReference type="NCBI Taxonomy" id="1084421"/>
    <lineage>
        <taxon>Bacteria</taxon>
        <taxon>Pseudomonadati</taxon>
        <taxon>Bacteroidota</taxon>
        <taxon>Flavobacteriia</taxon>
        <taxon>Flavobacteriales</taxon>
        <taxon>Flavobacteriaceae</taxon>
        <taxon>Sinomicrobium</taxon>
    </lineage>
</organism>
<feature type="domain" description="HTH gntR-type" evidence="4">
    <location>
        <begin position="19"/>
        <end position="87"/>
    </location>
</feature>
<keyword evidence="6" id="KW-1185">Reference proteome</keyword>
<evidence type="ECO:0000259" key="4">
    <source>
        <dbReference type="PROSITE" id="PS50949"/>
    </source>
</evidence>
<keyword evidence="3" id="KW-0804">Transcription</keyword>
<dbReference type="InterPro" id="IPR011711">
    <property type="entry name" value="GntR_C"/>
</dbReference>
<sequence length="236" mass="27287">MIDKKNEPGDTSLQPLEKISMTDRVESRLGEYFKSQGLVPGDPIPKELEIAEALGVSRNVVREALSRFKMLGMIETKKRRGMVMTQPDILNSLERVLDPYLLDSHARKEIFELRLVLEMGLSHLLFARIRKEHIAELEEIVQRELNAKSVKERVQCDIDFHATLYKIAGNDILRRFQKLLLPVFDYELSYELKLKDKVSQGKVTHQGLLRILQTGTPQEFESAMYEHLKPHFDTIS</sequence>
<dbReference type="GO" id="GO:0003677">
    <property type="term" value="F:DNA binding"/>
    <property type="evidence" value="ECO:0007669"/>
    <property type="project" value="UniProtKB-KW"/>
</dbReference>
<dbReference type="Pfam" id="PF00392">
    <property type="entry name" value="GntR"/>
    <property type="match status" value="1"/>
</dbReference>
<keyword evidence="1" id="KW-0805">Transcription regulation</keyword>
<dbReference type="Gene3D" id="1.20.120.530">
    <property type="entry name" value="GntR ligand-binding domain-like"/>
    <property type="match status" value="1"/>
</dbReference>
<dbReference type="EMBL" id="RJTM01000116">
    <property type="protein sequence ID" value="RNL82283.1"/>
    <property type="molecule type" value="Genomic_DNA"/>
</dbReference>
<dbReference type="InterPro" id="IPR000524">
    <property type="entry name" value="Tscrpt_reg_HTH_GntR"/>
</dbReference>
<dbReference type="SUPFAM" id="SSF46785">
    <property type="entry name" value="Winged helix' DNA-binding domain"/>
    <property type="match status" value="1"/>
</dbReference>
<dbReference type="SUPFAM" id="SSF48008">
    <property type="entry name" value="GntR ligand-binding domain-like"/>
    <property type="match status" value="1"/>
</dbReference>
<dbReference type="Gene3D" id="1.10.10.10">
    <property type="entry name" value="Winged helix-like DNA-binding domain superfamily/Winged helix DNA-binding domain"/>
    <property type="match status" value="1"/>
</dbReference>
<dbReference type="RefSeq" id="WP_123217332.1">
    <property type="nucleotide sequence ID" value="NZ_RJTM01000116.1"/>
</dbReference>
<dbReference type="Proteomes" id="UP000267469">
    <property type="component" value="Unassembled WGS sequence"/>
</dbReference>
<evidence type="ECO:0000313" key="5">
    <source>
        <dbReference type="EMBL" id="RNL82283.1"/>
    </source>
</evidence>
<protein>
    <submittedName>
        <fullName evidence="5">FadR family transcriptional regulator</fullName>
    </submittedName>
</protein>
<accession>A0A3N0E3B1</accession>
<dbReference type="PANTHER" id="PTHR43537:SF24">
    <property type="entry name" value="GLUCONATE OPERON TRANSCRIPTIONAL REPRESSOR"/>
    <property type="match status" value="1"/>
</dbReference>
<keyword evidence="2" id="KW-0238">DNA-binding</keyword>
<dbReference type="GO" id="GO:0003700">
    <property type="term" value="F:DNA-binding transcription factor activity"/>
    <property type="evidence" value="ECO:0007669"/>
    <property type="project" value="InterPro"/>
</dbReference>
<gene>
    <name evidence="5" type="ORF">ED312_17560</name>
</gene>
<dbReference type="InterPro" id="IPR008920">
    <property type="entry name" value="TF_FadR/GntR_C"/>
</dbReference>
<dbReference type="CDD" id="cd07377">
    <property type="entry name" value="WHTH_GntR"/>
    <property type="match status" value="1"/>
</dbReference>
<dbReference type="Pfam" id="PF07729">
    <property type="entry name" value="FCD"/>
    <property type="match status" value="1"/>
</dbReference>
<dbReference type="SMART" id="SM00345">
    <property type="entry name" value="HTH_GNTR"/>
    <property type="match status" value="1"/>
</dbReference>